<name>A0AA97FIH9_9MICO</name>
<dbReference type="Gene3D" id="2.115.10.20">
    <property type="entry name" value="Glycosyl hydrolase domain, family 43"/>
    <property type="match status" value="1"/>
</dbReference>
<dbReference type="Proteomes" id="UP001305498">
    <property type="component" value="Chromosome"/>
</dbReference>
<dbReference type="KEGG" id="mbet:N8K70_12245"/>
<feature type="active site" description="Proton donor" evidence="4">
    <location>
        <position position="180"/>
    </location>
</feature>
<sequence length="507" mass="54722">MRNPLIPGFHPDPSVCRIGDEYYIATSTFEYLPGIRIFRSRDLENVELAGHVAVRDGQVGAVGVPTGGGVWAPTIRHHGDKVWLVVPDMMGTGRGNVLFTADSPEGPWSDGVVMDVFGIDPDIAWDEDGVCYVTMSGLGVNDDGTIVHLGITQVRFDPETGKALSEPRSIWSGTGGMFPEAPHLYHIGDWWYLLIAEGGTERGHSASIARSASPEGPFEGFEGNPLVTARGTDRAVQNTGHGDLVQRPDGSWAMVLLGTRPRSSTRAFAPLGRETYLTPVAWGEDGWPRVEPVLLGDRRDVVERDYVFPADGPAALDGFDGDVIAVRAFPRDVADLDARPGWARLEGRGAGMEDEHPVFLGVRQVTEASEIEVVLDVSAGRGGISMRYDEDSHLDVDADAESVTMTMTARGLQQSWTRPRAETGSVVRLRIVADPPAVGVVTAGASCDRLRGEVFDEGGWAEIAGVDGAFLSSDFCESFTGRVVGPYARHGVVDVERIRYAGQDILR</sequence>
<dbReference type="InterPro" id="IPR051795">
    <property type="entry name" value="Glycosyl_Hydrlase_43"/>
</dbReference>
<evidence type="ECO:0000256" key="5">
    <source>
        <dbReference type="PIRSR" id="PIRSR606710-2"/>
    </source>
</evidence>
<keyword evidence="2 6" id="KW-0378">Hydrolase</keyword>
<evidence type="ECO:0000313" key="9">
    <source>
        <dbReference type="EMBL" id="WOF22147.1"/>
    </source>
</evidence>
<dbReference type="Pfam" id="PF17851">
    <property type="entry name" value="GH43_C2"/>
    <property type="match status" value="1"/>
</dbReference>
<feature type="active site" description="Proton acceptor" evidence="4">
    <location>
        <position position="12"/>
    </location>
</feature>
<dbReference type="Gene3D" id="2.60.120.200">
    <property type="match status" value="1"/>
</dbReference>
<gene>
    <name evidence="9" type="ORF">N8K70_12245</name>
</gene>
<dbReference type="InterPro" id="IPR041542">
    <property type="entry name" value="GH43_C2"/>
</dbReference>
<evidence type="ECO:0000256" key="3">
    <source>
        <dbReference type="ARBA" id="ARBA00023295"/>
    </source>
</evidence>
<evidence type="ECO:0000256" key="2">
    <source>
        <dbReference type="ARBA" id="ARBA00022801"/>
    </source>
</evidence>
<keyword evidence="10" id="KW-1185">Reference proteome</keyword>
<proteinExistence type="inferred from homology"/>
<evidence type="ECO:0000313" key="10">
    <source>
        <dbReference type="Proteomes" id="UP001305498"/>
    </source>
</evidence>
<dbReference type="InterPro" id="IPR013320">
    <property type="entry name" value="ConA-like_dom_sf"/>
</dbReference>
<feature type="site" description="Important for catalytic activity, responsible for pKa modulation of the active site Glu and correct orientation of both the proton donor and substrate" evidence="5">
    <location>
        <position position="120"/>
    </location>
</feature>
<comment type="similarity">
    <text evidence="1 6">Belongs to the glycosyl hydrolase 43 family.</text>
</comment>
<reference evidence="9 10" key="1">
    <citation type="submission" date="2023-02" db="EMBL/GenBank/DDBJ databases">
        <title>Microbacterium betulae sp. nov., isolated from birch wood.</title>
        <authorList>
            <person name="Pasciak M."/>
            <person name="Pawlik K.J."/>
            <person name="Martynowski D."/>
            <person name="Laczmanski L."/>
            <person name="Ciekot J."/>
            <person name="Szponar B."/>
            <person name="Wojcik-Fatla A."/>
            <person name="Mackiewicz B."/>
            <person name="Farian E."/>
            <person name="Cholewa G."/>
            <person name="Cholewa A."/>
            <person name="Dutkiewicz J."/>
        </authorList>
    </citation>
    <scope>NUCLEOTIDE SEQUENCE [LARGE SCALE GENOMIC DNA]</scope>
    <source>
        <strain evidence="9 10">AB</strain>
    </source>
</reference>
<feature type="region of interest" description="Disordered" evidence="7">
    <location>
        <begin position="205"/>
        <end position="226"/>
    </location>
</feature>
<evidence type="ECO:0000256" key="1">
    <source>
        <dbReference type="ARBA" id="ARBA00009865"/>
    </source>
</evidence>
<accession>A0AA97FIH9</accession>
<dbReference type="Pfam" id="PF04616">
    <property type="entry name" value="Glyco_hydro_43"/>
    <property type="match status" value="1"/>
</dbReference>
<evidence type="ECO:0000256" key="7">
    <source>
        <dbReference type="SAM" id="MobiDB-lite"/>
    </source>
</evidence>
<evidence type="ECO:0000259" key="8">
    <source>
        <dbReference type="Pfam" id="PF17851"/>
    </source>
</evidence>
<dbReference type="SUPFAM" id="SSF49899">
    <property type="entry name" value="Concanavalin A-like lectins/glucanases"/>
    <property type="match status" value="1"/>
</dbReference>
<dbReference type="GO" id="GO:0005975">
    <property type="term" value="P:carbohydrate metabolic process"/>
    <property type="evidence" value="ECO:0007669"/>
    <property type="project" value="InterPro"/>
</dbReference>
<dbReference type="SUPFAM" id="SSF75005">
    <property type="entry name" value="Arabinanase/levansucrase/invertase"/>
    <property type="match status" value="1"/>
</dbReference>
<dbReference type="RefSeq" id="WP_317138623.1">
    <property type="nucleotide sequence ID" value="NZ_CP118157.1"/>
</dbReference>
<dbReference type="EMBL" id="CP118157">
    <property type="protein sequence ID" value="WOF22147.1"/>
    <property type="molecule type" value="Genomic_DNA"/>
</dbReference>
<dbReference type="PANTHER" id="PTHR42812:SF12">
    <property type="entry name" value="BETA-XYLOSIDASE-RELATED"/>
    <property type="match status" value="1"/>
</dbReference>
<feature type="domain" description="Beta-xylosidase C-terminal Concanavalin A-like" evidence="8">
    <location>
        <begin position="331"/>
        <end position="488"/>
    </location>
</feature>
<evidence type="ECO:0000256" key="4">
    <source>
        <dbReference type="PIRSR" id="PIRSR606710-1"/>
    </source>
</evidence>
<dbReference type="PANTHER" id="PTHR42812">
    <property type="entry name" value="BETA-XYLOSIDASE"/>
    <property type="match status" value="1"/>
</dbReference>
<dbReference type="InterPro" id="IPR006710">
    <property type="entry name" value="Glyco_hydro_43"/>
</dbReference>
<dbReference type="GO" id="GO:0004553">
    <property type="term" value="F:hydrolase activity, hydrolyzing O-glycosyl compounds"/>
    <property type="evidence" value="ECO:0007669"/>
    <property type="project" value="InterPro"/>
</dbReference>
<organism evidence="9 10">
    <name type="scientific">Microbacterium betulae</name>
    <dbReference type="NCBI Taxonomy" id="2981139"/>
    <lineage>
        <taxon>Bacteria</taxon>
        <taxon>Bacillati</taxon>
        <taxon>Actinomycetota</taxon>
        <taxon>Actinomycetes</taxon>
        <taxon>Micrococcales</taxon>
        <taxon>Microbacteriaceae</taxon>
        <taxon>Microbacterium</taxon>
    </lineage>
</organism>
<evidence type="ECO:0000256" key="6">
    <source>
        <dbReference type="RuleBase" id="RU361187"/>
    </source>
</evidence>
<dbReference type="AlphaFoldDB" id="A0AA97FIH9"/>
<keyword evidence="3 6" id="KW-0326">Glycosidase</keyword>
<dbReference type="CDD" id="cd18617">
    <property type="entry name" value="GH43_XynB-like"/>
    <property type="match status" value="1"/>
</dbReference>
<protein>
    <submittedName>
        <fullName evidence="9">Family 43 glycosylhydrolase</fullName>
    </submittedName>
</protein>
<dbReference type="InterPro" id="IPR023296">
    <property type="entry name" value="Glyco_hydro_beta-prop_sf"/>
</dbReference>